<evidence type="ECO:0000256" key="9">
    <source>
        <dbReference type="ARBA" id="ARBA00022842"/>
    </source>
</evidence>
<protein>
    <recommendedName>
        <fullName evidence="13">Phenylalanine--tRNA ligase alpha subunit</fullName>
        <ecNumber evidence="13">6.1.1.20</ecNumber>
    </recommendedName>
    <alternativeName>
        <fullName evidence="13">Phenylalanyl-tRNA synthetase alpha subunit</fullName>
        <shortName evidence="13">PheRS</shortName>
    </alternativeName>
</protein>
<gene>
    <name evidence="15" type="primary">pheS_2</name>
    <name evidence="13" type="synonym">pheS</name>
    <name evidence="15" type="ORF">OXPF_38990</name>
</gene>
<dbReference type="InterPro" id="IPR004188">
    <property type="entry name" value="Phe-tRNA_ligase_II_N"/>
</dbReference>
<dbReference type="InterPro" id="IPR002319">
    <property type="entry name" value="Phenylalanyl-tRNA_Synthase"/>
</dbReference>
<organism evidence="15 16">
    <name type="scientific">Oxobacter pfennigii</name>
    <dbReference type="NCBI Taxonomy" id="36849"/>
    <lineage>
        <taxon>Bacteria</taxon>
        <taxon>Bacillati</taxon>
        <taxon>Bacillota</taxon>
        <taxon>Clostridia</taxon>
        <taxon>Eubacteriales</taxon>
        <taxon>Clostridiaceae</taxon>
        <taxon>Oxobacter</taxon>
    </lineage>
</organism>
<dbReference type="CDD" id="cd00496">
    <property type="entry name" value="PheRS_alpha_core"/>
    <property type="match status" value="1"/>
</dbReference>
<dbReference type="GO" id="GO:0004826">
    <property type="term" value="F:phenylalanine-tRNA ligase activity"/>
    <property type="evidence" value="ECO:0007669"/>
    <property type="project" value="UniProtKB-UniRule"/>
</dbReference>
<sequence length="339" mass="38114">MREQLMQIKNEAAADIKTASNTAELDSVRVKYLGKKGSLTSILRGMGSLSNEERPIIGKLANEVRVDIEALLDQAFDALKTKEKNEKMKSEIIDISMPGRVRTMGSKHPLTLVLDEVKDIFNGMGFSIVEGPEVELDYYNFEAMNIPKNHPARDVQDTFYINDDVVLRTHTSPMQARHMEKHKPPIRIIVPGRVYRSDTPDASHSPVFNQIEGLVVDEGITMGDLKGTLDVFAKKLFGEDTRTKFRPHHFNFTEPSAEVDVSCVLCKGRGCRLCKGTGWIEILGSGMVHVKVLENCGIDSKKYTGFAFGVGLERIALIKYGIDDIRLFYENDVRFLKQF</sequence>
<evidence type="ECO:0000313" key="15">
    <source>
        <dbReference type="EMBL" id="KPU42120.1"/>
    </source>
</evidence>
<evidence type="ECO:0000256" key="13">
    <source>
        <dbReference type="HAMAP-Rule" id="MF_00281"/>
    </source>
</evidence>
<dbReference type="FunFam" id="3.30.930.10:FF:000003">
    <property type="entry name" value="Phenylalanine--tRNA ligase alpha subunit"/>
    <property type="match status" value="1"/>
</dbReference>
<dbReference type="RefSeq" id="WP_054876866.1">
    <property type="nucleotide sequence ID" value="NZ_LKET01000068.1"/>
</dbReference>
<reference evidence="15 16" key="1">
    <citation type="submission" date="2015-09" db="EMBL/GenBank/DDBJ databases">
        <title>Genome sequence of Oxobacter pfennigii DSM 3222.</title>
        <authorList>
            <person name="Poehlein A."/>
            <person name="Bengelsdorf F.R."/>
            <person name="Schiel-Bengelsdorf B."/>
            <person name="Duerre P."/>
            <person name="Daniel R."/>
        </authorList>
    </citation>
    <scope>NUCLEOTIDE SEQUENCE [LARGE SCALE GENOMIC DNA]</scope>
    <source>
        <strain evidence="15 16">DSM 3222</strain>
    </source>
</reference>
<feature type="domain" description="Aminoacyl-transfer RNA synthetases class-II family profile" evidence="14">
    <location>
        <begin position="113"/>
        <end position="338"/>
    </location>
</feature>
<dbReference type="SUPFAM" id="SSF55681">
    <property type="entry name" value="Class II aaRS and biotin synthetases"/>
    <property type="match status" value="1"/>
</dbReference>
<dbReference type="Proteomes" id="UP000050326">
    <property type="component" value="Unassembled WGS sequence"/>
</dbReference>
<dbReference type="GO" id="GO:0016740">
    <property type="term" value="F:transferase activity"/>
    <property type="evidence" value="ECO:0007669"/>
    <property type="project" value="UniProtKB-ARBA"/>
</dbReference>
<keyword evidence="8 13" id="KW-0067">ATP-binding</keyword>
<dbReference type="NCBIfam" id="TIGR00468">
    <property type="entry name" value="pheS"/>
    <property type="match status" value="1"/>
</dbReference>
<evidence type="ECO:0000256" key="8">
    <source>
        <dbReference type="ARBA" id="ARBA00022840"/>
    </source>
</evidence>
<evidence type="ECO:0000256" key="6">
    <source>
        <dbReference type="ARBA" id="ARBA00022723"/>
    </source>
</evidence>
<keyword evidence="11 13" id="KW-0030">Aminoacyl-tRNA synthetase</keyword>
<dbReference type="GO" id="GO:0005737">
    <property type="term" value="C:cytoplasm"/>
    <property type="evidence" value="ECO:0007669"/>
    <property type="project" value="UniProtKB-SubCell"/>
</dbReference>
<comment type="subcellular location">
    <subcellularLocation>
        <location evidence="1 13">Cytoplasm</location>
    </subcellularLocation>
</comment>
<dbReference type="InterPro" id="IPR045864">
    <property type="entry name" value="aa-tRNA-synth_II/BPL/LPL"/>
</dbReference>
<comment type="caution">
    <text evidence="15">The sequence shown here is derived from an EMBL/GenBank/DDBJ whole genome shotgun (WGS) entry which is preliminary data.</text>
</comment>
<dbReference type="InterPro" id="IPR022911">
    <property type="entry name" value="Phe_tRNA_ligase_alpha1_bac"/>
</dbReference>
<dbReference type="GO" id="GO:0005524">
    <property type="term" value="F:ATP binding"/>
    <property type="evidence" value="ECO:0007669"/>
    <property type="project" value="UniProtKB-UniRule"/>
</dbReference>
<keyword evidence="7 13" id="KW-0547">Nucleotide-binding</keyword>
<accession>A0A0N8NSI4</accession>
<dbReference type="InterPro" id="IPR006195">
    <property type="entry name" value="aa-tRNA-synth_II"/>
</dbReference>
<dbReference type="Gene3D" id="3.30.930.10">
    <property type="entry name" value="Bira Bifunctional Protein, Domain 2"/>
    <property type="match status" value="1"/>
</dbReference>
<dbReference type="Pfam" id="PF01409">
    <property type="entry name" value="tRNA-synt_2d"/>
    <property type="match status" value="1"/>
</dbReference>
<proteinExistence type="inferred from homology"/>
<evidence type="ECO:0000256" key="10">
    <source>
        <dbReference type="ARBA" id="ARBA00022917"/>
    </source>
</evidence>
<dbReference type="GO" id="GO:0000287">
    <property type="term" value="F:magnesium ion binding"/>
    <property type="evidence" value="ECO:0007669"/>
    <property type="project" value="UniProtKB-UniRule"/>
</dbReference>
<evidence type="ECO:0000256" key="7">
    <source>
        <dbReference type="ARBA" id="ARBA00022741"/>
    </source>
</evidence>
<dbReference type="STRING" id="36849.OXPF_38990"/>
<dbReference type="InterPro" id="IPR010978">
    <property type="entry name" value="tRNA-bd_arm"/>
</dbReference>
<dbReference type="OrthoDB" id="9800719at2"/>
<dbReference type="GO" id="GO:0140096">
    <property type="term" value="F:catalytic activity, acting on a protein"/>
    <property type="evidence" value="ECO:0007669"/>
    <property type="project" value="UniProtKB-ARBA"/>
</dbReference>
<dbReference type="GO" id="GO:0006432">
    <property type="term" value="P:phenylalanyl-tRNA aminoacylation"/>
    <property type="evidence" value="ECO:0007669"/>
    <property type="project" value="UniProtKB-UniRule"/>
</dbReference>
<comment type="similarity">
    <text evidence="2 13">Belongs to the class-II aminoacyl-tRNA synthetase family. Phe-tRNA synthetase alpha subunit type 1 subfamily.</text>
</comment>
<keyword evidence="4 13" id="KW-0963">Cytoplasm</keyword>
<dbReference type="EMBL" id="LKET01000068">
    <property type="protein sequence ID" value="KPU42120.1"/>
    <property type="molecule type" value="Genomic_DNA"/>
</dbReference>
<dbReference type="HAMAP" id="MF_00281">
    <property type="entry name" value="Phe_tRNA_synth_alpha1"/>
    <property type="match status" value="1"/>
</dbReference>
<evidence type="ECO:0000256" key="11">
    <source>
        <dbReference type="ARBA" id="ARBA00023146"/>
    </source>
</evidence>
<evidence type="ECO:0000256" key="5">
    <source>
        <dbReference type="ARBA" id="ARBA00022598"/>
    </source>
</evidence>
<dbReference type="InterPro" id="IPR004529">
    <property type="entry name" value="Phe-tRNA-synth_IIc_asu"/>
</dbReference>
<comment type="cofactor">
    <cofactor evidence="13">
        <name>Mg(2+)</name>
        <dbReference type="ChEBI" id="CHEBI:18420"/>
    </cofactor>
    <text evidence="13">Binds 2 magnesium ions per tetramer.</text>
</comment>
<dbReference type="PANTHER" id="PTHR11538">
    <property type="entry name" value="PHENYLALANYL-TRNA SYNTHETASE"/>
    <property type="match status" value="1"/>
</dbReference>
<dbReference type="GO" id="GO:0000049">
    <property type="term" value="F:tRNA binding"/>
    <property type="evidence" value="ECO:0007669"/>
    <property type="project" value="InterPro"/>
</dbReference>
<feature type="binding site" evidence="13">
    <location>
        <position position="254"/>
    </location>
    <ligand>
        <name>Mg(2+)</name>
        <dbReference type="ChEBI" id="CHEBI:18420"/>
        <note>shared with beta subunit</note>
    </ligand>
</feature>
<evidence type="ECO:0000256" key="4">
    <source>
        <dbReference type="ARBA" id="ARBA00022490"/>
    </source>
</evidence>
<comment type="catalytic activity">
    <reaction evidence="12 13">
        <text>tRNA(Phe) + L-phenylalanine + ATP = L-phenylalanyl-tRNA(Phe) + AMP + diphosphate + H(+)</text>
        <dbReference type="Rhea" id="RHEA:19413"/>
        <dbReference type="Rhea" id="RHEA-COMP:9668"/>
        <dbReference type="Rhea" id="RHEA-COMP:9699"/>
        <dbReference type="ChEBI" id="CHEBI:15378"/>
        <dbReference type="ChEBI" id="CHEBI:30616"/>
        <dbReference type="ChEBI" id="CHEBI:33019"/>
        <dbReference type="ChEBI" id="CHEBI:58095"/>
        <dbReference type="ChEBI" id="CHEBI:78442"/>
        <dbReference type="ChEBI" id="CHEBI:78531"/>
        <dbReference type="ChEBI" id="CHEBI:456215"/>
        <dbReference type="EC" id="6.1.1.20"/>
    </reaction>
</comment>
<evidence type="ECO:0000259" key="14">
    <source>
        <dbReference type="PROSITE" id="PS50862"/>
    </source>
</evidence>
<name>A0A0N8NSI4_9CLOT</name>
<dbReference type="SUPFAM" id="SSF46589">
    <property type="entry name" value="tRNA-binding arm"/>
    <property type="match status" value="1"/>
</dbReference>
<dbReference type="PANTHER" id="PTHR11538:SF41">
    <property type="entry name" value="PHENYLALANINE--TRNA LIGASE, MITOCHONDRIAL"/>
    <property type="match status" value="1"/>
</dbReference>
<evidence type="ECO:0000256" key="12">
    <source>
        <dbReference type="ARBA" id="ARBA00049255"/>
    </source>
</evidence>
<keyword evidence="5 13" id="KW-0436">Ligase</keyword>
<dbReference type="PROSITE" id="PS50862">
    <property type="entry name" value="AA_TRNA_LIGASE_II"/>
    <property type="match status" value="1"/>
</dbReference>
<dbReference type="Pfam" id="PF02912">
    <property type="entry name" value="Phe_tRNA-synt_N"/>
    <property type="match status" value="1"/>
</dbReference>
<dbReference type="AlphaFoldDB" id="A0A0N8NSI4"/>
<keyword evidence="16" id="KW-1185">Reference proteome</keyword>
<evidence type="ECO:0000313" key="16">
    <source>
        <dbReference type="Proteomes" id="UP000050326"/>
    </source>
</evidence>
<keyword evidence="6 13" id="KW-0479">Metal-binding</keyword>
<keyword evidence="9 13" id="KW-0460">Magnesium</keyword>
<comment type="subunit">
    <text evidence="3 13">Tetramer of two alpha and two beta subunits.</text>
</comment>
<keyword evidence="10 13" id="KW-0648">Protein biosynthesis</keyword>
<evidence type="ECO:0000256" key="1">
    <source>
        <dbReference type="ARBA" id="ARBA00004496"/>
    </source>
</evidence>
<evidence type="ECO:0000256" key="3">
    <source>
        <dbReference type="ARBA" id="ARBA00011209"/>
    </source>
</evidence>
<dbReference type="EC" id="6.1.1.20" evidence="13"/>
<evidence type="ECO:0000256" key="2">
    <source>
        <dbReference type="ARBA" id="ARBA00010207"/>
    </source>
</evidence>
<dbReference type="PATRIC" id="fig|36849.3.peg.4127"/>